<reference evidence="1 2" key="1">
    <citation type="submission" date="2018-10" db="EMBL/GenBank/DDBJ databases">
        <title>A high-quality apple genome assembly.</title>
        <authorList>
            <person name="Hu J."/>
        </authorList>
    </citation>
    <scope>NUCLEOTIDE SEQUENCE [LARGE SCALE GENOMIC DNA]</scope>
    <source>
        <strain evidence="2">cv. HFTH1</strain>
        <tissue evidence="1">Young leaf</tissue>
    </source>
</reference>
<organism evidence="1 2">
    <name type="scientific">Malus domestica</name>
    <name type="common">Apple</name>
    <name type="synonym">Pyrus malus</name>
    <dbReference type="NCBI Taxonomy" id="3750"/>
    <lineage>
        <taxon>Eukaryota</taxon>
        <taxon>Viridiplantae</taxon>
        <taxon>Streptophyta</taxon>
        <taxon>Embryophyta</taxon>
        <taxon>Tracheophyta</taxon>
        <taxon>Spermatophyta</taxon>
        <taxon>Magnoliopsida</taxon>
        <taxon>eudicotyledons</taxon>
        <taxon>Gunneridae</taxon>
        <taxon>Pentapetalae</taxon>
        <taxon>rosids</taxon>
        <taxon>fabids</taxon>
        <taxon>Rosales</taxon>
        <taxon>Rosaceae</taxon>
        <taxon>Amygdaloideae</taxon>
        <taxon>Maleae</taxon>
        <taxon>Malus</taxon>
    </lineage>
</organism>
<evidence type="ECO:0000313" key="1">
    <source>
        <dbReference type="EMBL" id="RXI01226.1"/>
    </source>
</evidence>
<evidence type="ECO:0000313" key="2">
    <source>
        <dbReference type="Proteomes" id="UP000290289"/>
    </source>
</evidence>
<protein>
    <submittedName>
        <fullName evidence="1">Uncharacterized protein</fullName>
    </submittedName>
</protein>
<proteinExistence type="predicted"/>
<keyword evidence="2" id="KW-1185">Reference proteome</keyword>
<dbReference type="Proteomes" id="UP000290289">
    <property type="component" value="Chromosome 4"/>
</dbReference>
<comment type="caution">
    <text evidence="1">The sequence shown here is derived from an EMBL/GenBank/DDBJ whole genome shotgun (WGS) entry which is preliminary data.</text>
</comment>
<sequence>MGRENRLESTLPLAFLFMVDLRCSKTSSFVHQYLAPSVDNDIKSYVGSLSFFHLTTMKTSQPPS</sequence>
<accession>A0A498K1A3</accession>
<name>A0A498K1A3_MALDO</name>
<dbReference type="EMBL" id="RDQH01000330">
    <property type="protein sequence ID" value="RXI01226.1"/>
    <property type="molecule type" value="Genomic_DNA"/>
</dbReference>
<gene>
    <name evidence="1" type="ORF">DVH24_001460</name>
</gene>
<dbReference type="AlphaFoldDB" id="A0A498K1A3"/>